<feature type="domain" description="Malic enzyme NAD-binding" evidence="9">
    <location>
        <begin position="352"/>
        <end position="611"/>
    </location>
</feature>
<feature type="binding site" evidence="6">
    <location>
        <position position="328"/>
    </location>
    <ligand>
        <name>a divalent metal cation</name>
        <dbReference type="ChEBI" id="CHEBI:60240"/>
    </ligand>
</feature>
<dbReference type="PANTHER" id="PTHR23406:SF90">
    <property type="entry name" value="MALIC ENZYME-RELATED"/>
    <property type="match status" value="1"/>
</dbReference>
<evidence type="ECO:0000256" key="2">
    <source>
        <dbReference type="ARBA" id="ARBA00008785"/>
    </source>
</evidence>
<dbReference type="SMART" id="SM00919">
    <property type="entry name" value="Malic_M"/>
    <property type="match status" value="1"/>
</dbReference>
<evidence type="ECO:0000256" key="3">
    <source>
        <dbReference type="ARBA" id="ARBA00022723"/>
    </source>
</evidence>
<dbReference type="PRINTS" id="PR00072">
    <property type="entry name" value="MALOXRDTASE"/>
</dbReference>
<dbReference type="InterPro" id="IPR012302">
    <property type="entry name" value="Malic_NAD-bd"/>
</dbReference>
<evidence type="ECO:0000256" key="5">
    <source>
        <dbReference type="PIRSR" id="PIRSR000106-2"/>
    </source>
</evidence>
<dbReference type="SUPFAM" id="SSF53223">
    <property type="entry name" value="Aminoacid dehydrogenase-like, N-terminal domain"/>
    <property type="match status" value="1"/>
</dbReference>
<dbReference type="InterPro" id="IPR001891">
    <property type="entry name" value="Malic_OxRdtase"/>
</dbReference>
<dbReference type="OrthoDB" id="5365701at2759"/>
<evidence type="ECO:0000259" key="10">
    <source>
        <dbReference type="SMART" id="SM01274"/>
    </source>
</evidence>
<dbReference type="EMBL" id="VRMN01000008">
    <property type="protein sequence ID" value="KAA8492976.1"/>
    <property type="molecule type" value="Genomic_DNA"/>
</dbReference>
<dbReference type="InterPro" id="IPR046346">
    <property type="entry name" value="Aminoacid_DH-like_N_sf"/>
</dbReference>
<dbReference type="PROSITE" id="PS00331">
    <property type="entry name" value="MALIC_ENZYMES"/>
    <property type="match status" value="1"/>
</dbReference>
<gene>
    <name evidence="11" type="ORF">FVE85_9248</name>
</gene>
<feature type="binding site" evidence="5">
    <location>
        <position position="237"/>
    </location>
    <ligand>
        <name>(S)-malate</name>
        <dbReference type="ChEBI" id="CHEBI:15589"/>
    </ligand>
</feature>
<dbReference type="PANTHER" id="PTHR23406">
    <property type="entry name" value="MALIC ENZYME-RELATED"/>
    <property type="match status" value="1"/>
</dbReference>
<feature type="region of interest" description="Disordered" evidence="8">
    <location>
        <begin position="64"/>
        <end position="83"/>
    </location>
</feature>
<dbReference type="InterPro" id="IPR015884">
    <property type="entry name" value="Malic_enzyme_CS"/>
</dbReference>
<dbReference type="Proteomes" id="UP000324585">
    <property type="component" value="Unassembled WGS sequence"/>
</dbReference>
<dbReference type="AlphaFoldDB" id="A0A5J4YNT4"/>
<evidence type="ECO:0000256" key="6">
    <source>
        <dbReference type="PIRSR" id="PIRSR000106-3"/>
    </source>
</evidence>
<organism evidence="11 12">
    <name type="scientific">Porphyridium purpureum</name>
    <name type="common">Red alga</name>
    <name type="synonym">Porphyridium cruentum</name>
    <dbReference type="NCBI Taxonomy" id="35688"/>
    <lineage>
        <taxon>Eukaryota</taxon>
        <taxon>Rhodophyta</taxon>
        <taxon>Bangiophyceae</taxon>
        <taxon>Porphyridiales</taxon>
        <taxon>Porphyridiaceae</taxon>
        <taxon>Porphyridium</taxon>
    </lineage>
</organism>
<dbReference type="GO" id="GO:0051287">
    <property type="term" value="F:NAD binding"/>
    <property type="evidence" value="ECO:0007669"/>
    <property type="project" value="InterPro"/>
</dbReference>
<evidence type="ECO:0000256" key="7">
    <source>
        <dbReference type="RuleBase" id="RU003426"/>
    </source>
</evidence>
<feature type="binding site" evidence="5">
    <location>
        <position position="542"/>
    </location>
    <ligand>
        <name>(S)-malate</name>
        <dbReference type="ChEBI" id="CHEBI:15589"/>
    </ligand>
</feature>
<feature type="active site" description="Proton acceptor" evidence="4">
    <location>
        <position position="255"/>
    </location>
</feature>
<dbReference type="SMART" id="SM01274">
    <property type="entry name" value="malic"/>
    <property type="match status" value="1"/>
</dbReference>
<dbReference type="FunFam" id="3.40.50.720:FF:000635">
    <property type="entry name" value="NADP-dependent malic enzyme"/>
    <property type="match status" value="1"/>
</dbReference>
<evidence type="ECO:0000256" key="8">
    <source>
        <dbReference type="SAM" id="MobiDB-lite"/>
    </source>
</evidence>
<evidence type="ECO:0000313" key="12">
    <source>
        <dbReference type="Proteomes" id="UP000324585"/>
    </source>
</evidence>
<dbReference type="InterPro" id="IPR012301">
    <property type="entry name" value="Malic_N_dom"/>
</dbReference>
<evidence type="ECO:0000256" key="4">
    <source>
        <dbReference type="PIRSR" id="PIRSR000106-1"/>
    </source>
</evidence>
<accession>A0A5J4YNT4</accession>
<dbReference type="CDD" id="cd05312">
    <property type="entry name" value="NAD_bind_1_malic_enz"/>
    <property type="match status" value="1"/>
</dbReference>
<sequence length="636" mass="69118">MGAASLLAPLVVQSHAVPLVVSLAGAPLMAMGLTALVARSLGAKRRWAGMSMFKRQVHSSGLSSSHASQVTAQSSGGAGSPVHVDDVRATYSANRKAMDYMHDPHVYKGTATTIAERERLGLTGLLPPRVLNQELQLARCLESLRHYERPLDQYVFLMNLLSRNERLFFRLVQEHLRETLPIIYTPTVGEACQKHAHILRNPRGLYLSYKDRGALKDVVANWPTRDVQAIVMTDGQRILGLGDLGCSGMGIPIGKLLLYTACGGVDPRQTLPVQLDVGTNNEELRSDELYLGLVQPRVTGAEYDAFVQEAIDAFRYHFGPDVLIQFEDFGNTNAMRLLEIHRNQCCTFNDDFQGTASVALAGVFGALRVPKVPKSLIDHRFLFMGAGTAGIGIADLIVAEFVKEGYSVEQAKRCISFIDSKGLVQAEREDLSDMKKKYTQPAGTLVLKAGENALLAAVEKLRPTCLVGVSTISGAFSPAVLRKMAELNERPIIMALSNPTSKAECTAEAAYLHTQGRAVFSSGSPFEPVEYKGRVFVPGQANNAMIFPGVALGILLSRAKHVPDSMFLEAARTLGELVPQANIDQGCMYPDLETIRACSAHIALAVAQQAARENLAQSPFPQSAVEIQAAMWDPSY</sequence>
<dbReference type="GO" id="GO:0046872">
    <property type="term" value="F:metal ion binding"/>
    <property type="evidence" value="ECO:0007669"/>
    <property type="project" value="UniProtKB-KW"/>
</dbReference>
<evidence type="ECO:0000259" key="9">
    <source>
        <dbReference type="SMART" id="SM00919"/>
    </source>
</evidence>
<dbReference type="InterPro" id="IPR037062">
    <property type="entry name" value="Malic_N_dom_sf"/>
</dbReference>
<feature type="active site" description="Proton donor" evidence="4">
    <location>
        <position position="184"/>
    </location>
</feature>
<keyword evidence="3 6" id="KW-0479">Metal-binding</keyword>
<dbReference type="PIRSF" id="PIRSF000106">
    <property type="entry name" value="ME"/>
    <property type="match status" value="1"/>
</dbReference>
<reference evidence="12" key="1">
    <citation type="journal article" date="2019" name="Nat. Commun.">
        <title>Expansion of phycobilisome linker gene families in mesophilic red algae.</title>
        <authorList>
            <person name="Lee J."/>
            <person name="Kim D."/>
            <person name="Bhattacharya D."/>
            <person name="Yoon H.S."/>
        </authorList>
    </citation>
    <scope>NUCLEOTIDE SEQUENCE [LARGE SCALE GENOMIC DNA]</scope>
    <source>
        <strain evidence="12">CCMP 1328</strain>
    </source>
</reference>
<dbReference type="Gene3D" id="3.40.50.10380">
    <property type="entry name" value="Malic enzyme, N-terminal domain"/>
    <property type="match status" value="1"/>
</dbReference>
<evidence type="ECO:0000256" key="1">
    <source>
        <dbReference type="ARBA" id="ARBA00001936"/>
    </source>
</evidence>
<dbReference type="InterPro" id="IPR036291">
    <property type="entry name" value="NAD(P)-bd_dom_sf"/>
</dbReference>
<feature type="domain" description="Malic enzyme N-terminal" evidence="10">
    <location>
        <begin position="161"/>
        <end position="342"/>
    </location>
</feature>
<evidence type="ECO:0000313" key="11">
    <source>
        <dbReference type="EMBL" id="KAA8492976.1"/>
    </source>
</evidence>
<dbReference type="OMA" id="QIVNHMV"/>
<dbReference type="SUPFAM" id="SSF51735">
    <property type="entry name" value="NAD(P)-binding Rossmann-fold domains"/>
    <property type="match status" value="1"/>
</dbReference>
<comment type="caution">
    <text evidence="11">The sequence shown here is derived from an EMBL/GenBank/DDBJ whole genome shotgun (WGS) entry which is preliminary data.</text>
</comment>
<name>A0A5J4YNT4_PORPP</name>
<dbReference type="GO" id="GO:0006108">
    <property type="term" value="P:malate metabolic process"/>
    <property type="evidence" value="ECO:0007669"/>
    <property type="project" value="TreeGrafter"/>
</dbReference>
<dbReference type="Gene3D" id="3.40.50.720">
    <property type="entry name" value="NAD(P)-binding Rossmann-like Domain"/>
    <property type="match status" value="1"/>
</dbReference>
<comment type="similarity">
    <text evidence="2 7">Belongs to the malic enzymes family.</text>
</comment>
<protein>
    <recommendedName>
        <fullName evidence="7">Malic enzyme</fullName>
    </recommendedName>
</protein>
<comment type="cofactor">
    <cofactor evidence="1">
        <name>Mn(2+)</name>
        <dbReference type="ChEBI" id="CHEBI:29035"/>
    </cofactor>
</comment>
<proteinExistence type="inferred from homology"/>
<comment type="cofactor">
    <cofactor evidence="6">
        <name>Mg(2+)</name>
        <dbReference type="ChEBI" id="CHEBI:18420"/>
    </cofactor>
    <cofactor evidence="6">
        <name>Mn(2+)</name>
        <dbReference type="ChEBI" id="CHEBI:29035"/>
    </cofactor>
    <text evidence="6">Divalent metal cations. Prefers magnesium or manganese.</text>
</comment>
<dbReference type="NCBIfam" id="NF010052">
    <property type="entry name" value="PRK13529.1"/>
    <property type="match status" value="1"/>
</dbReference>
<dbReference type="GO" id="GO:0004473">
    <property type="term" value="F:malate dehydrogenase (decarboxylating) (NADP+) activity"/>
    <property type="evidence" value="ECO:0007669"/>
    <property type="project" value="TreeGrafter"/>
</dbReference>
<feature type="binding site" evidence="5">
    <location>
        <position position="498"/>
    </location>
    <ligand>
        <name>(S)-malate</name>
        <dbReference type="ChEBI" id="CHEBI:15589"/>
    </ligand>
</feature>
<dbReference type="Pfam" id="PF03949">
    <property type="entry name" value="Malic_M"/>
    <property type="match status" value="1"/>
</dbReference>
<feature type="binding site" evidence="6">
    <location>
        <position position="327"/>
    </location>
    <ligand>
        <name>a divalent metal cation</name>
        <dbReference type="ChEBI" id="CHEBI:60240"/>
    </ligand>
</feature>
<feature type="binding site" evidence="6">
    <location>
        <position position="351"/>
    </location>
    <ligand>
        <name>a divalent metal cation</name>
        <dbReference type="ChEBI" id="CHEBI:60240"/>
    </ligand>
</feature>
<dbReference type="Pfam" id="PF00390">
    <property type="entry name" value="malic"/>
    <property type="match status" value="1"/>
</dbReference>
<keyword evidence="12" id="KW-1185">Reference proteome</keyword>
<keyword evidence="7" id="KW-0560">Oxidoreductase</keyword>